<evidence type="ECO:0000313" key="3">
    <source>
        <dbReference type="Proteomes" id="UP000027138"/>
    </source>
</evidence>
<evidence type="ECO:0000313" key="2">
    <source>
        <dbReference type="EMBL" id="KDP30864.1"/>
    </source>
</evidence>
<dbReference type="EMBL" id="KK914641">
    <property type="protein sequence ID" value="KDP30864.1"/>
    <property type="molecule type" value="Genomic_DNA"/>
</dbReference>
<dbReference type="Proteomes" id="UP000027138">
    <property type="component" value="Unassembled WGS sequence"/>
</dbReference>
<accession>A0A067KG94</accession>
<reference evidence="2 3" key="1">
    <citation type="journal article" date="2014" name="PLoS ONE">
        <title>Global Analysis of Gene Expression Profiles in Physic Nut (Jatropha curcas L.) Seedlings Exposed to Salt Stress.</title>
        <authorList>
            <person name="Zhang L."/>
            <person name="Zhang C."/>
            <person name="Wu P."/>
            <person name="Chen Y."/>
            <person name="Li M."/>
            <person name="Jiang H."/>
            <person name="Wu G."/>
        </authorList>
    </citation>
    <scope>NUCLEOTIDE SEQUENCE [LARGE SCALE GENOMIC DNA]</scope>
    <source>
        <strain evidence="3">cv. GZQX0401</strain>
        <tissue evidence="2">Young leaves</tissue>
    </source>
</reference>
<feature type="compositionally biased region" description="Basic and acidic residues" evidence="1">
    <location>
        <begin position="79"/>
        <end position="89"/>
    </location>
</feature>
<protein>
    <submittedName>
        <fullName evidence="2">Uncharacterized protein</fullName>
    </submittedName>
</protein>
<gene>
    <name evidence="2" type="ORF">JCGZ_13807</name>
</gene>
<organism evidence="2 3">
    <name type="scientific">Jatropha curcas</name>
    <name type="common">Barbados nut</name>
    <dbReference type="NCBI Taxonomy" id="180498"/>
    <lineage>
        <taxon>Eukaryota</taxon>
        <taxon>Viridiplantae</taxon>
        <taxon>Streptophyta</taxon>
        <taxon>Embryophyta</taxon>
        <taxon>Tracheophyta</taxon>
        <taxon>Spermatophyta</taxon>
        <taxon>Magnoliopsida</taxon>
        <taxon>eudicotyledons</taxon>
        <taxon>Gunneridae</taxon>
        <taxon>Pentapetalae</taxon>
        <taxon>rosids</taxon>
        <taxon>fabids</taxon>
        <taxon>Malpighiales</taxon>
        <taxon>Euphorbiaceae</taxon>
        <taxon>Crotonoideae</taxon>
        <taxon>Jatropheae</taxon>
        <taxon>Jatropha</taxon>
    </lineage>
</organism>
<feature type="compositionally biased region" description="Acidic residues" evidence="1">
    <location>
        <begin position="97"/>
        <end position="112"/>
    </location>
</feature>
<feature type="region of interest" description="Disordered" evidence="1">
    <location>
        <begin position="1"/>
        <end position="22"/>
    </location>
</feature>
<feature type="region of interest" description="Disordered" evidence="1">
    <location>
        <begin position="76"/>
        <end position="136"/>
    </location>
</feature>
<proteinExistence type="predicted"/>
<keyword evidence="3" id="KW-1185">Reference proteome</keyword>
<dbReference type="AlphaFoldDB" id="A0A067KG94"/>
<name>A0A067KG94_JATCU</name>
<feature type="compositionally biased region" description="Low complexity" evidence="1">
    <location>
        <begin position="117"/>
        <end position="132"/>
    </location>
</feature>
<sequence>MPSAVPRRTPVPEACTPLAVPHHAPVPGKLSFTLQERRAHPRPCQRTCPCSLALILLEACMPRLVPSRTPVHTINWTSRSEHSPDRAEPHACAPAETTDDDTPAAVDIEEDQPPIAPGSSFGAGTSGAGPSFQGTSTVSNDEVLAQLLSRMDVFDTRLTGIESMITNHFQSLEITQGSIDSRLDTMQGQLQTILHLLQPPPPPPPEA</sequence>
<evidence type="ECO:0000256" key="1">
    <source>
        <dbReference type="SAM" id="MobiDB-lite"/>
    </source>
</evidence>